<proteinExistence type="predicted"/>
<dbReference type="GeneID" id="78302082"/>
<dbReference type="EMBL" id="CP094529">
    <property type="protein sequence ID" value="UOE37488.1"/>
    <property type="molecule type" value="Genomic_DNA"/>
</dbReference>
<dbReference type="Proteomes" id="UP000831068">
    <property type="component" value="Chromosome"/>
</dbReference>
<organism evidence="1 2">
    <name type="scientific">Chryseobacterium oryzae</name>
    <dbReference type="NCBI Taxonomy" id="2929799"/>
    <lineage>
        <taxon>Bacteria</taxon>
        <taxon>Pseudomonadati</taxon>
        <taxon>Bacteroidota</taxon>
        <taxon>Flavobacteriia</taxon>
        <taxon>Flavobacteriales</taxon>
        <taxon>Weeksellaceae</taxon>
        <taxon>Chryseobacterium group</taxon>
        <taxon>Chryseobacterium</taxon>
    </lineage>
</organism>
<accession>A0ABY4BEA0</accession>
<dbReference type="PROSITE" id="PS51257">
    <property type="entry name" value="PROKAR_LIPOPROTEIN"/>
    <property type="match status" value="1"/>
</dbReference>
<reference evidence="1 2" key="1">
    <citation type="submission" date="2022-03" db="EMBL/GenBank/DDBJ databases">
        <title>Chryseobacterium sp. isolated from the Andong Sikhe.</title>
        <authorList>
            <person name="Won M."/>
            <person name="Kim S.-J."/>
            <person name="Kwon S.-W."/>
        </authorList>
    </citation>
    <scope>NUCLEOTIDE SEQUENCE [LARGE SCALE GENOMIC DNA]</scope>
    <source>
        <strain evidence="1 2">ADR-1</strain>
    </source>
</reference>
<name>A0ABY4BEA0_9FLAO</name>
<evidence type="ECO:0000313" key="1">
    <source>
        <dbReference type="EMBL" id="UOE37488.1"/>
    </source>
</evidence>
<sequence length="230" mass="26338">MNKNILIFSISALSLLSCNSDDDTPETEIKKYPESFILTQNGESTTTKITYNDKMQIIGYSEPNSNITFRYQDDRVVEVRENNTSVPYVLQYTNGILSGLKHYSNAHPVTYNSQQNSYSVGNLLSFGLEGKDIVYVNNVSENEKFVYDNNRKGPLYNLPDKNLFPVTLFSTFQYYYLSTRPIQSIILSNNGKQNILSSENTYDSDGYITSMTLKSSTEEVLRVEYKYLQK</sequence>
<evidence type="ECO:0008006" key="3">
    <source>
        <dbReference type="Google" id="ProtNLM"/>
    </source>
</evidence>
<dbReference type="RefSeq" id="WP_123865326.1">
    <property type="nucleotide sequence ID" value="NZ_CP094529.1"/>
</dbReference>
<keyword evidence="2" id="KW-1185">Reference proteome</keyword>
<evidence type="ECO:0000313" key="2">
    <source>
        <dbReference type="Proteomes" id="UP000831068"/>
    </source>
</evidence>
<protein>
    <recommendedName>
        <fullName evidence="3">YD repeat-containing protein</fullName>
    </recommendedName>
</protein>
<gene>
    <name evidence="1" type="ORF">MTP08_10460</name>
</gene>